<dbReference type="SUPFAM" id="SSF46689">
    <property type="entry name" value="Homeodomain-like"/>
    <property type="match status" value="1"/>
</dbReference>
<dbReference type="AlphaFoldDB" id="A0A3R8VCR7"/>
<dbReference type="InterPro" id="IPR009057">
    <property type="entry name" value="Homeodomain-like_sf"/>
</dbReference>
<evidence type="ECO:0000313" key="4">
    <source>
        <dbReference type="EMBL" id="RRO14903.1"/>
    </source>
</evidence>
<evidence type="ECO:0000313" key="5">
    <source>
        <dbReference type="Proteomes" id="UP000274515"/>
    </source>
</evidence>
<dbReference type="OrthoDB" id="3992151at2"/>
<feature type="domain" description="HTH araC/xylS-type" evidence="3">
    <location>
        <begin position="1"/>
        <end position="48"/>
    </location>
</feature>
<dbReference type="Proteomes" id="UP000274515">
    <property type="component" value="Unassembled WGS sequence"/>
</dbReference>
<comment type="caution">
    <text evidence="4">The sequence shown here is derived from an EMBL/GenBank/DDBJ whole genome shotgun (WGS) entry which is preliminary data.</text>
</comment>
<reference evidence="4 5" key="1">
    <citation type="submission" date="2018-11" db="EMBL/GenBank/DDBJ databases">
        <title>Saccharopolyspora rhizosphaerae sp. nov., an actinomycete isolated from rhizosphere soil in Thailand.</title>
        <authorList>
            <person name="Intra B."/>
            <person name="Euanorasetr J."/>
            <person name="Take A."/>
            <person name="Inahashi Y."/>
            <person name="Mori M."/>
            <person name="Panbangred W."/>
            <person name="Matsumoto A."/>
        </authorList>
    </citation>
    <scope>NUCLEOTIDE SEQUENCE [LARGE SCALE GENOMIC DNA]</scope>
    <source>
        <strain evidence="4 5">H219</strain>
    </source>
</reference>
<organism evidence="4 5">
    <name type="scientific">Saccharopolyspora rhizosphaerae</name>
    <dbReference type="NCBI Taxonomy" id="2492662"/>
    <lineage>
        <taxon>Bacteria</taxon>
        <taxon>Bacillati</taxon>
        <taxon>Actinomycetota</taxon>
        <taxon>Actinomycetes</taxon>
        <taxon>Pseudonocardiales</taxon>
        <taxon>Pseudonocardiaceae</taxon>
        <taxon>Saccharopolyspora</taxon>
    </lineage>
</organism>
<evidence type="ECO:0000256" key="1">
    <source>
        <dbReference type="ARBA" id="ARBA00023015"/>
    </source>
</evidence>
<dbReference type="GO" id="GO:0043565">
    <property type="term" value="F:sequence-specific DNA binding"/>
    <property type="evidence" value="ECO:0007669"/>
    <property type="project" value="InterPro"/>
</dbReference>
<proteinExistence type="predicted"/>
<keyword evidence="1" id="KW-0805">Transcription regulation</keyword>
<keyword evidence="2" id="KW-0804">Transcription</keyword>
<dbReference type="InterPro" id="IPR018060">
    <property type="entry name" value="HTH_AraC"/>
</dbReference>
<evidence type="ECO:0000259" key="3">
    <source>
        <dbReference type="PROSITE" id="PS01124"/>
    </source>
</evidence>
<keyword evidence="5" id="KW-1185">Reference proteome</keyword>
<name>A0A3R8VCR7_9PSEU</name>
<accession>A0A3R8VCR7</accession>
<protein>
    <submittedName>
        <fullName evidence="4">Helix-turn-helix domain-containing protein</fullName>
    </submittedName>
</protein>
<gene>
    <name evidence="4" type="ORF">EIL87_19490</name>
</gene>
<sequence>MDRAQRLLEDTDLRAEDVAAGCGYGSAASLRHQFLRVRGVPPVAYRRTFTGRAARPALRD</sequence>
<evidence type="ECO:0000256" key="2">
    <source>
        <dbReference type="ARBA" id="ARBA00023163"/>
    </source>
</evidence>
<dbReference type="Pfam" id="PF12833">
    <property type="entry name" value="HTH_18"/>
    <property type="match status" value="1"/>
</dbReference>
<dbReference type="PROSITE" id="PS01124">
    <property type="entry name" value="HTH_ARAC_FAMILY_2"/>
    <property type="match status" value="1"/>
</dbReference>
<dbReference type="EMBL" id="RSAA01000017">
    <property type="protein sequence ID" value="RRO14903.1"/>
    <property type="molecule type" value="Genomic_DNA"/>
</dbReference>
<dbReference type="GO" id="GO:0003700">
    <property type="term" value="F:DNA-binding transcription factor activity"/>
    <property type="evidence" value="ECO:0007669"/>
    <property type="project" value="InterPro"/>
</dbReference>
<dbReference type="Gene3D" id="1.10.10.60">
    <property type="entry name" value="Homeodomain-like"/>
    <property type="match status" value="1"/>
</dbReference>